<feature type="compositionally biased region" description="Polar residues" evidence="1">
    <location>
        <begin position="11"/>
        <end position="29"/>
    </location>
</feature>
<evidence type="ECO:0000256" key="1">
    <source>
        <dbReference type="SAM" id="MobiDB-lite"/>
    </source>
</evidence>
<dbReference type="Proteomes" id="UP000579812">
    <property type="component" value="Unassembled WGS sequence"/>
</dbReference>
<protein>
    <submittedName>
        <fullName evidence="3">Uncharacterized protein</fullName>
    </submittedName>
</protein>
<dbReference type="EMBL" id="JAAMOB010000022">
    <property type="protein sequence ID" value="KAF4097585.1"/>
    <property type="molecule type" value="Genomic_DNA"/>
</dbReference>
<feature type="compositionally biased region" description="Polar residues" evidence="1">
    <location>
        <begin position="37"/>
        <end position="46"/>
    </location>
</feature>
<feature type="compositionally biased region" description="Basic and acidic residues" evidence="1">
    <location>
        <begin position="1"/>
        <end position="10"/>
    </location>
</feature>
<keyword evidence="2" id="KW-0812">Transmembrane</keyword>
<sequence>MRSDPNDHSESSQNEPPNQTTANPLSTTEPHIPSPSDDITQPSQLTVKPPEPANIQHHISSQSPKDHSLTLEPEMELSIEKGGFQMIDINPIDTALQALSRLPVQTNFPVARTWTAADTALCLATAIGYTLTLGLAFILFNRVNGVQRSMNRCTAAFPRTFKRNHRKRGNQAETMLNLITVNTTAGDPKAEEN</sequence>
<name>A0A7J6BTE6_9TELE</name>
<feature type="transmembrane region" description="Helical" evidence="2">
    <location>
        <begin position="116"/>
        <end position="140"/>
    </location>
</feature>
<evidence type="ECO:0000313" key="3">
    <source>
        <dbReference type="EMBL" id="KAF4097585.1"/>
    </source>
</evidence>
<organism evidence="3 4">
    <name type="scientific">Onychostoma macrolepis</name>
    <dbReference type="NCBI Taxonomy" id="369639"/>
    <lineage>
        <taxon>Eukaryota</taxon>
        <taxon>Metazoa</taxon>
        <taxon>Chordata</taxon>
        <taxon>Craniata</taxon>
        <taxon>Vertebrata</taxon>
        <taxon>Euteleostomi</taxon>
        <taxon>Actinopterygii</taxon>
        <taxon>Neopterygii</taxon>
        <taxon>Teleostei</taxon>
        <taxon>Ostariophysi</taxon>
        <taxon>Cypriniformes</taxon>
        <taxon>Cyprinidae</taxon>
        <taxon>Acrossocheilinae</taxon>
        <taxon>Onychostoma</taxon>
    </lineage>
</organism>
<keyword evidence="2" id="KW-1133">Transmembrane helix</keyword>
<evidence type="ECO:0000256" key="2">
    <source>
        <dbReference type="SAM" id="Phobius"/>
    </source>
</evidence>
<accession>A0A7J6BTE6</accession>
<keyword evidence="2" id="KW-0472">Membrane</keyword>
<gene>
    <name evidence="3" type="ORF">G5714_021593</name>
</gene>
<keyword evidence="4" id="KW-1185">Reference proteome</keyword>
<reference evidence="3 4" key="1">
    <citation type="submission" date="2020-04" db="EMBL/GenBank/DDBJ databases">
        <title>Chromosome-level genome assembly of a cyprinid fish Onychostoma macrolepis by integration of Nanopore Sequencing, Bionano and Hi-C technology.</title>
        <authorList>
            <person name="Wang D."/>
        </authorList>
    </citation>
    <scope>NUCLEOTIDE SEQUENCE [LARGE SCALE GENOMIC DNA]</scope>
    <source>
        <strain evidence="3">SWU-2019</strain>
        <tissue evidence="3">Muscle</tissue>
    </source>
</reference>
<evidence type="ECO:0000313" key="4">
    <source>
        <dbReference type="Proteomes" id="UP000579812"/>
    </source>
</evidence>
<feature type="region of interest" description="Disordered" evidence="1">
    <location>
        <begin position="1"/>
        <end position="69"/>
    </location>
</feature>
<proteinExistence type="predicted"/>
<comment type="caution">
    <text evidence="3">The sequence shown here is derived from an EMBL/GenBank/DDBJ whole genome shotgun (WGS) entry which is preliminary data.</text>
</comment>
<dbReference type="AlphaFoldDB" id="A0A7J6BTE6"/>